<sequence length="347" mass="39602">MDLNQITISSKATILDALKKLNEIRKISRLILFVKNENNKIIGSITDGDIRRSLSLNQDLNKSVEEVCFKNFVHHIENGDFIDLSVYRKQNIKILPILNSDKTLSRILDLEITKSTLPLECMIMAGGRGKRLSPLTDSIPKPMLPLGDKPIIEHNIDRLISYGIQKIYISVKYLGEQLEAYFGDGSSKGIQIEYIWEDEPLGTAGALKLVDKFNTDYVLLMNSDLFTSVNFEEMYLLLLQENADMVVASTEYKVDVPYAVFETDGNRVKAFKEKPSYIYQSNAGIYILKRSLIDQMNKNEYCDITDVMEKLVQDGGKLVYDPILGFWIDIGKPSDYKQAQEFIKHFK</sequence>
<evidence type="ECO:0000313" key="3">
    <source>
        <dbReference type="EMBL" id="GAK97018.1"/>
    </source>
</evidence>
<proteinExistence type="predicted"/>
<protein>
    <submittedName>
        <fullName evidence="3">D-glycero-D-manno-heptose 1-phosphate guanosyltransferase</fullName>
    </submittedName>
</protein>
<keyword evidence="3" id="KW-0808">Transferase</keyword>
<dbReference type="SUPFAM" id="SSF54631">
    <property type="entry name" value="CBS-domain pair"/>
    <property type="match status" value="1"/>
</dbReference>
<dbReference type="Gene3D" id="3.90.550.10">
    <property type="entry name" value="Spore Coat Polysaccharide Biosynthesis Protein SpsA, Chain A"/>
    <property type="match status" value="1"/>
</dbReference>
<gene>
    <name evidence="3" type="ORF">JCM19294_524</name>
</gene>
<dbReference type="RefSeq" id="WP_042278582.1">
    <property type="nucleotide sequence ID" value="NZ_BBML01000004.1"/>
</dbReference>
<dbReference type="InterPro" id="IPR046342">
    <property type="entry name" value="CBS_dom_sf"/>
</dbReference>
<dbReference type="InterPro" id="IPR005835">
    <property type="entry name" value="NTP_transferase_dom"/>
</dbReference>
<dbReference type="GO" id="GO:0016740">
    <property type="term" value="F:transferase activity"/>
    <property type="evidence" value="ECO:0007669"/>
    <property type="project" value="UniProtKB-KW"/>
</dbReference>
<organism evidence="3 4">
    <name type="scientific">Nonlabens tegetincola</name>
    <dbReference type="NCBI Taxonomy" id="323273"/>
    <lineage>
        <taxon>Bacteria</taxon>
        <taxon>Pseudomonadati</taxon>
        <taxon>Bacteroidota</taxon>
        <taxon>Flavobacteriia</taxon>
        <taxon>Flavobacteriales</taxon>
        <taxon>Flavobacteriaceae</taxon>
        <taxon>Nonlabens</taxon>
    </lineage>
</organism>
<accession>A0A090Q5L7</accession>
<dbReference type="AlphaFoldDB" id="A0A090Q5L7"/>
<name>A0A090Q5L7_9FLAO</name>
<dbReference type="InterPro" id="IPR050486">
    <property type="entry name" value="Mannose-1P_guanyltransferase"/>
</dbReference>
<dbReference type="Pfam" id="PF00483">
    <property type="entry name" value="NTP_transferase"/>
    <property type="match status" value="1"/>
</dbReference>
<dbReference type="InterPro" id="IPR000644">
    <property type="entry name" value="CBS_dom"/>
</dbReference>
<dbReference type="PANTHER" id="PTHR22572">
    <property type="entry name" value="SUGAR-1-PHOSPHATE GUANYL TRANSFERASE"/>
    <property type="match status" value="1"/>
</dbReference>
<evidence type="ECO:0000313" key="4">
    <source>
        <dbReference type="Proteomes" id="UP000029221"/>
    </source>
</evidence>
<evidence type="ECO:0000259" key="2">
    <source>
        <dbReference type="PROSITE" id="PS51371"/>
    </source>
</evidence>
<dbReference type="CDD" id="cd06426">
    <property type="entry name" value="NTP_transferase_like_2"/>
    <property type="match status" value="1"/>
</dbReference>
<dbReference type="Pfam" id="PF00571">
    <property type="entry name" value="CBS"/>
    <property type="match status" value="1"/>
</dbReference>
<dbReference type="PROSITE" id="PS51371">
    <property type="entry name" value="CBS"/>
    <property type="match status" value="1"/>
</dbReference>
<reference evidence="3" key="1">
    <citation type="journal article" date="2014" name="Genome Announc.">
        <title>Draft Genome Sequences of Marine Flavobacterium Nonlabens Strains NR17, NR24, NR27, NR32, NR33, and Ara13.</title>
        <authorList>
            <person name="Nakanishi M."/>
            <person name="Meirelles P."/>
            <person name="Suzuki R."/>
            <person name="Takatani N."/>
            <person name="Mino S."/>
            <person name="Suda W."/>
            <person name="Oshima K."/>
            <person name="Hattori M."/>
            <person name="Ohkuma M."/>
            <person name="Hosokawa M."/>
            <person name="Miyashita K."/>
            <person name="Thompson F.L."/>
            <person name="Niwa A."/>
            <person name="Sawabe T."/>
            <person name="Sawabe T."/>
        </authorList>
    </citation>
    <scope>NUCLEOTIDE SEQUENCE [LARGE SCALE GENOMIC DNA]</scope>
    <source>
        <strain evidence="3">JCM 19294</strain>
    </source>
</reference>
<dbReference type="EMBL" id="BBML01000004">
    <property type="protein sequence ID" value="GAK97018.1"/>
    <property type="molecule type" value="Genomic_DNA"/>
</dbReference>
<keyword evidence="1" id="KW-0129">CBS domain</keyword>
<keyword evidence="4" id="KW-1185">Reference proteome</keyword>
<comment type="caution">
    <text evidence="3">The sequence shown here is derived from an EMBL/GenBank/DDBJ whole genome shotgun (WGS) entry which is preliminary data.</text>
</comment>
<feature type="domain" description="CBS" evidence="2">
    <location>
        <begin position="1"/>
        <end position="60"/>
    </location>
</feature>
<dbReference type="Gene3D" id="3.10.580.10">
    <property type="entry name" value="CBS-domain"/>
    <property type="match status" value="1"/>
</dbReference>
<evidence type="ECO:0000256" key="1">
    <source>
        <dbReference type="PROSITE-ProRule" id="PRU00703"/>
    </source>
</evidence>
<dbReference type="eggNOG" id="COG1208">
    <property type="taxonomic scope" value="Bacteria"/>
</dbReference>
<dbReference type="Proteomes" id="UP000029221">
    <property type="component" value="Unassembled WGS sequence"/>
</dbReference>
<dbReference type="InterPro" id="IPR029044">
    <property type="entry name" value="Nucleotide-diphossugar_trans"/>
</dbReference>
<dbReference type="SUPFAM" id="SSF53448">
    <property type="entry name" value="Nucleotide-diphospho-sugar transferases"/>
    <property type="match status" value="1"/>
</dbReference>